<dbReference type="InterPro" id="IPR050351">
    <property type="entry name" value="BphY/WalK/GraS-like"/>
</dbReference>
<dbReference type="GO" id="GO:0016036">
    <property type="term" value="P:cellular response to phosphate starvation"/>
    <property type="evidence" value="ECO:0007669"/>
    <property type="project" value="TreeGrafter"/>
</dbReference>
<dbReference type="Gene3D" id="6.10.340.10">
    <property type="match status" value="1"/>
</dbReference>
<feature type="transmembrane region" description="Helical" evidence="10">
    <location>
        <begin position="31"/>
        <end position="50"/>
    </location>
</feature>
<keyword evidence="8" id="KW-0067">ATP-binding</keyword>
<dbReference type="KEGG" id="fhl:OE105_01545"/>
<dbReference type="AlphaFoldDB" id="A0A9E8S0S9"/>
<keyword evidence="10" id="KW-0812">Transmembrane</keyword>
<accession>A0A9E8S0S9</accession>
<evidence type="ECO:0000256" key="10">
    <source>
        <dbReference type="SAM" id="Phobius"/>
    </source>
</evidence>
<dbReference type="EC" id="2.7.13.3" evidence="3"/>
<gene>
    <name evidence="12" type="ORF">OE105_01545</name>
</gene>
<dbReference type="Pfam" id="PF02518">
    <property type="entry name" value="HATPase_c"/>
    <property type="match status" value="1"/>
</dbReference>
<evidence type="ECO:0000256" key="3">
    <source>
        <dbReference type="ARBA" id="ARBA00012438"/>
    </source>
</evidence>
<dbReference type="InterPro" id="IPR036890">
    <property type="entry name" value="HATPase_C_sf"/>
</dbReference>
<keyword evidence="5" id="KW-0808">Transferase</keyword>
<dbReference type="Proteomes" id="UP001164726">
    <property type="component" value="Chromosome"/>
</dbReference>
<dbReference type="InterPro" id="IPR005467">
    <property type="entry name" value="His_kinase_dom"/>
</dbReference>
<dbReference type="SUPFAM" id="SSF47384">
    <property type="entry name" value="Homodimeric domain of signal transducing histidine kinase"/>
    <property type="match status" value="1"/>
</dbReference>
<evidence type="ECO:0000256" key="9">
    <source>
        <dbReference type="ARBA" id="ARBA00023012"/>
    </source>
</evidence>
<evidence type="ECO:0000256" key="5">
    <source>
        <dbReference type="ARBA" id="ARBA00022679"/>
    </source>
</evidence>
<keyword evidence="7 12" id="KW-0418">Kinase</keyword>
<dbReference type="PROSITE" id="PS50109">
    <property type="entry name" value="HIS_KIN"/>
    <property type="match status" value="1"/>
</dbReference>
<feature type="domain" description="Histidine kinase" evidence="11">
    <location>
        <begin position="119"/>
        <end position="332"/>
    </location>
</feature>
<evidence type="ECO:0000256" key="6">
    <source>
        <dbReference type="ARBA" id="ARBA00022741"/>
    </source>
</evidence>
<sequence>MLKNKEIQQFLLIIGTFSLISAIVVALFSPIFAVIVLLIASILILFFLSFTRWRYREIERLANYLRRIAAGDITFDIRDNQEGELSILKNEIYKVTQMLSEKSIDLQQEKTKLTDAISDISHQLKTPLTSMMMMTDLLKRPNLPDKKKEEFLHQMQTQINRLEWLVSSLLKLAKIDAGTVPFKKEKIPVQTVINKAIEPIEIQMEIKEQSLSINGEEDAYFYGDSKWTIEAITNIVKNCIEHTPKGGKISISFLENALFTQITIADNGIGIPKEDLPHIFKRFYKGKNTSDESVGIGLALARSIIDNQNGDIEVESEVGKGTTFKIKFYKQIV</sequence>
<dbReference type="GO" id="GO:0005886">
    <property type="term" value="C:plasma membrane"/>
    <property type="evidence" value="ECO:0007669"/>
    <property type="project" value="UniProtKB-SubCell"/>
</dbReference>
<dbReference type="SMART" id="SM00387">
    <property type="entry name" value="HATPase_c"/>
    <property type="match status" value="1"/>
</dbReference>
<keyword evidence="10" id="KW-1133">Transmembrane helix</keyword>
<keyword evidence="9" id="KW-0902">Two-component regulatory system</keyword>
<keyword evidence="6" id="KW-0547">Nucleotide-binding</keyword>
<evidence type="ECO:0000313" key="12">
    <source>
        <dbReference type="EMBL" id="WAA12857.1"/>
    </source>
</evidence>
<dbReference type="PRINTS" id="PR00344">
    <property type="entry name" value="BCTRLSENSOR"/>
</dbReference>
<dbReference type="GO" id="GO:0005524">
    <property type="term" value="F:ATP binding"/>
    <property type="evidence" value="ECO:0007669"/>
    <property type="project" value="UniProtKB-KW"/>
</dbReference>
<dbReference type="GO" id="GO:0004721">
    <property type="term" value="F:phosphoprotein phosphatase activity"/>
    <property type="evidence" value="ECO:0007669"/>
    <property type="project" value="TreeGrafter"/>
</dbReference>
<proteinExistence type="predicted"/>
<comment type="subcellular location">
    <subcellularLocation>
        <location evidence="2">Cell membrane</location>
        <topology evidence="2">Multi-pass membrane protein</topology>
    </subcellularLocation>
</comment>
<feature type="transmembrane region" description="Helical" evidence="10">
    <location>
        <begin position="7"/>
        <end position="25"/>
    </location>
</feature>
<dbReference type="InterPro" id="IPR004358">
    <property type="entry name" value="Sig_transdc_His_kin-like_C"/>
</dbReference>
<dbReference type="CDD" id="cd00082">
    <property type="entry name" value="HisKA"/>
    <property type="match status" value="1"/>
</dbReference>
<dbReference type="PANTHER" id="PTHR45453">
    <property type="entry name" value="PHOSPHATE REGULON SENSOR PROTEIN PHOR"/>
    <property type="match status" value="1"/>
</dbReference>
<evidence type="ECO:0000256" key="1">
    <source>
        <dbReference type="ARBA" id="ARBA00000085"/>
    </source>
</evidence>
<dbReference type="CDD" id="cd00075">
    <property type="entry name" value="HATPase"/>
    <property type="match status" value="1"/>
</dbReference>
<dbReference type="InterPro" id="IPR003661">
    <property type="entry name" value="HisK_dim/P_dom"/>
</dbReference>
<dbReference type="Gene3D" id="1.10.287.130">
    <property type="match status" value="1"/>
</dbReference>
<evidence type="ECO:0000256" key="8">
    <source>
        <dbReference type="ARBA" id="ARBA00022840"/>
    </source>
</evidence>
<dbReference type="EMBL" id="CP106877">
    <property type="protein sequence ID" value="WAA12857.1"/>
    <property type="molecule type" value="Genomic_DNA"/>
</dbReference>
<keyword evidence="13" id="KW-1185">Reference proteome</keyword>
<evidence type="ECO:0000313" key="13">
    <source>
        <dbReference type="Proteomes" id="UP001164726"/>
    </source>
</evidence>
<reference evidence="12" key="1">
    <citation type="submission" date="2022-09" db="EMBL/GenBank/DDBJ databases">
        <title>Complete Genomes of Fervidibacillus albus and Fervidibacillus halotolerans isolated from tidal flat sediments.</title>
        <authorList>
            <person name="Kwon K.K."/>
            <person name="Yang S.-H."/>
            <person name="Park M.J."/>
            <person name="Oh H.-M."/>
        </authorList>
    </citation>
    <scope>NUCLEOTIDE SEQUENCE</scope>
    <source>
        <strain evidence="12">MEBiC13594</strain>
    </source>
</reference>
<organism evidence="12 13">
    <name type="scientific">Fervidibacillus halotolerans</name>
    <dbReference type="NCBI Taxonomy" id="2980027"/>
    <lineage>
        <taxon>Bacteria</taxon>
        <taxon>Bacillati</taxon>
        <taxon>Bacillota</taxon>
        <taxon>Bacilli</taxon>
        <taxon>Bacillales</taxon>
        <taxon>Bacillaceae</taxon>
        <taxon>Fervidibacillus</taxon>
    </lineage>
</organism>
<name>A0A9E8S0S9_9BACI</name>
<keyword evidence="10" id="KW-0472">Membrane</keyword>
<evidence type="ECO:0000256" key="4">
    <source>
        <dbReference type="ARBA" id="ARBA00022553"/>
    </source>
</evidence>
<dbReference type="SUPFAM" id="SSF55874">
    <property type="entry name" value="ATPase domain of HSP90 chaperone/DNA topoisomerase II/histidine kinase"/>
    <property type="match status" value="1"/>
</dbReference>
<comment type="catalytic activity">
    <reaction evidence="1">
        <text>ATP + protein L-histidine = ADP + protein N-phospho-L-histidine.</text>
        <dbReference type="EC" id="2.7.13.3"/>
    </reaction>
</comment>
<evidence type="ECO:0000256" key="2">
    <source>
        <dbReference type="ARBA" id="ARBA00004651"/>
    </source>
</evidence>
<dbReference type="FunFam" id="3.30.565.10:FF:000006">
    <property type="entry name" value="Sensor histidine kinase WalK"/>
    <property type="match status" value="1"/>
</dbReference>
<keyword evidence="4" id="KW-0597">Phosphoprotein</keyword>
<dbReference type="PANTHER" id="PTHR45453:SF1">
    <property type="entry name" value="PHOSPHATE REGULON SENSOR PROTEIN PHOR"/>
    <property type="match status" value="1"/>
</dbReference>
<dbReference type="GO" id="GO:0000155">
    <property type="term" value="F:phosphorelay sensor kinase activity"/>
    <property type="evidence" value="ECO:0007669"/>
    <property type="project" value="InterPro"/>
</dbReference>
<dbReference type="InterPro" id="IPR036097">
    <property type="entry name" value="HisK_dim/P_sf"/>
</dbReference>
<dbReference type="SMART" id="SM00388">
    <property type="entry name" value="HisKA"/>
    <property type="match status" value="1"/>
</dbReference>
<evidence type="ECO:0000259" key="11">
    <source>
        <dbReference type="PROSITE" id="PS50109"/>
    </source>
</evidence>
<dbReference type="Gene3D" id="3.30.565.10">
    <property type="entry name" value="Histidine kinase-like ATPase, C-terminal domain"/>
    <property type="match status" value="1"/>
</dbReference>
<protein>
    <recommendedName>
        <fullName evidence="3">histidine kinase</fullName>
        <ecNumber evidence="3">2.7.13.3</ecNumber>
    </recommendedName>
</protein>
<evidence type="ECO:0000256" key="7">
    <source>
        <dbReference type="ARBA" id="ARBA00022777"/>
    </source>
</evidence>
<dbReference type="Pfam" id="PF00512">
    <property type="entry name" value="HisKA"/>
    <property type="match status" value="1"/>
</dbReference>
<dbReference type="RefSeq" id="WP_275420989.1">
    <property type="nucleotide sequence ID" value="NZ_CP106877.1"/>
</dbReference>
<dbReference type="InterPro" id="IPR003594">
    <property type="entry name" value="HATPase_dom"/>
</dbReference>